<feature type="region of interest" description="Disordered" evidence="1">
    <location>
        <begin position="85"/>
        <end position="175"/>
    </location>
</feature>
<evidence type="ECO:0000256" key="1">
    <source>
        <dbReference type="SAM" id="MobiDB-lite"/>
    </source>
</evidence>
<feature type="compositionally biased region" description="Basic and acidic residues" evidence="1">
    <location>
        <begin position="156"/>
        <end position="168"/>
    </location>
</feature>
<comment type="caution">
    <text evidence="2">The sequence shown here is derived from an EMBL/GenBank/DDBJ whole genome shotgun (WGS) entry which is preliminary data.</text>
</comment>
<accession>A0ABR1LX12</accession>
<protein>
    <submittedName>
        <fullName evidence="2">Uncharacterized protein</fullName>
    </submittedName>
</protein>
<sequence>MIYVIYHHIDGDDIDKLIGIHRRATFKTLWLSQKTYGGVRTLQCQILKWVKLRVAEIYQASKKAGAKMEALTSAQRIERYWTPFLRNNPPKSAKKPHRPDFDPTLGVAIRHANCDPLLSSQQPGRLQPSQIMGSTPPSTPKSRPFSHGAPSSNKRKREDLELEVKSPETDAGGLAEDREIKLAGQSGVLDDVLGYLVPGNTDKPNEKGSTTTTREKVQIVRAMLFFVTHEVDPADMIKLLRDRDMWSKDMELEAVSWAGTVSNWQNRTLNFVSDSIQAVVKQRETELPKMTGKDRSQVWATEYRKNPIRYAQKMWGAVGAVVKWDVIFDPPATCSKEMKDLMQTWRTYLIRCYVYAAENSYVFRHLYKIDPEALLEHKMAGEDEYSLWRGARLTEAINPPSIKDIPIPSEFAPARKKRRAVKPAKIAKPGKDLNEAIEGIIG</sequence>
<dbReference type="RefSeq" id="XP_066655979.1">
    <property type="nucleotide sequence ID" value="XM_066803986.1"/>
</dbReference>
<reference evidence="2 3" key="1">
    <citation type="submission" date="2024-04" db="EMBL/GenBank/DDBJ databases">
        <title>Phyllosticta paracitricarpa is synonymous to the EU quarantine fungus P. citricarpa based on phylogenomic analyses.</title>
        <authorList>
            <consortium name="Lawrence Berkeley National Laboratory"/>
            <person name="Van ingen-buijs V.A."/>
            <person name="Van westerhoven A.C."/>
            <person name="Haridas S."/>
            <person name="Skiadas P."/>
            <person name="Martin F."/>
            <person name="Groenewald J.Z."/>
            <person name="Crous P.W."/>
            <person name="Seidl M.F."/>
        </authorList>
    </citation>
    <scope>NUCLEOTIDE SEQUENCE [LARGE SCALE GENOMIC DNA]</scope>
    <source>
        <strain evidence="2 3">CPC 17464</strain>
    </source>
</reference>
<dbReference type="GeneID" id="92036892"/>
<dbReference type="EMBL" id="JBBPEH010000005">
    <property type="protein sequence ID" value="KAK7538292.1"/>
    <property type="molecule type" value="Genomic_DNA"/>
</dbReference>
<proteinExistence type="predicted"/>
<organism evidence="2 3">
    <name type="scientific">Phyllosticta citribraziliensis</name>
    <dbReference type="NCBI Taxonomy" id="989973"/>
    <lineage>
        <taxon>Eukaryota</taxon>
        <taxon>Fungi</taxon>
        <taxon>Dikarya</taxon>
        <taxon>Ascomycota</taxon>
        <taxon>Pezizomycotina</taxon>
        <taxon>Dothideomycetes</taxon>
        <taxon>Dothideomycetes incertae sedis</taxon>
        <taxon>Botryosphaeriales</taxon>
        <taxon>Phyllostictaceae</taxon>
        <taxon>Phyllosticta</taxon>
    </lineage>
</organism>
<keyword evidence="3" id="KW-1185">Reference proteome</keyword>
<evidence type="ECO:0000313" key="3">
    <source>
        <dbReference type="Proteomes" id="UP001360953"/>
    </source>
</evidence>
<evidence type="ECO:0000313" key="2">
    <source>
        <dbReference type="EMBL" id="KAK7538292.1"/>
    </source>
</evidence>
<gene>
    <name evidence="2" type="ORF">J3D65DRAFT_694490</name>
</gene>
<feature type="compositionally biased region" description="Polar residues" evidence="1">
    <location>
        <begin position="118"/>
        <end position="136"/>
    </location>
</feature>
<name>A0ABR1LX12_9PEZI</name>
<dbReference type="Proteomes" id="UP001360953">
    <property type="component" value="Unassembled WGS sequence"/>
</dbReference>